<dbReference type="GO" id="GO:0005743">
    <property type="term" value="C:mitochondrial inner membrane"/>
    <property type="evidence" value="ECO:0007669"/>
    <property type="project" value="UniProtKB-SubCell"/>
</dbReference>
<feature type="region of interest" description="Disordered" evidence="10">
    <location>
        <begin position="80"/>
        <end position="135"/>
    </location>
</feature>
<comment type="caution">
    <text evidence="12">The sequence shown here is derived from an EMBL/GenBank/DDBJ whole genome shotgun (WGS) entry which is preliminary data.</text>
</comment>
<dbReference type="AlphaFoldDB" id="A0A167V5L7"/>
<feature type="compositionally biased region" description="Basic and acidic residues" evidence="10">
    <location>
        <begin position="496"/>
        <end position="535"/>
    </location>
</feature>
<dbReference type="GO" id="GO:0032977">
    <property type="term" value="F:membrane insertase activity"/>
    <property type="evidence" value="ECO:0007669"/>
    <property type="project" value="InterPro"/>
</dbReference>
<evidence type="ECO:0000256" key="2">
    <source>
        <dbReference type="ARBA" id="ARBA00009877"/>
    </source>
</evidence>
<dbReference type="PANTHER" id="PTHR12428:SF66">
    <property type="entry name" value="MITOCHONDRIAL INNER MEMBRANE PROTEIN OXA1L"/>
    <property type="match status" value="1"/>
</dbReference>
<keyword evidence="5" id="KW-0809">Transit peptide</keyword>
<evidence type="ECO:0000256" key="1">
    <source>
        <dbReference type="ARBA" id="ARBA00004448"/>
    </source>
</evidence>
<protein>
    <submittedName>
        <fullName evidence="12">Inner membrane protein OXA1</fullName>
    </submittedName>
</protein>
<feature type="compositionally biased region" description="Basic residues" evidence="10">
    <location>
        <begin position="536"/>
        <end position="551"/>
    </location>
</feature>
<evidence type="ECO:0000256" key="5">
    <source>
        <dbReference type="ARBA" id="ARBA00022946"/>
    </source>
</evidence>
<evidence type="ECO:0000256" key="9">
    <source>
        <dbReference type="RuleBase" id="RU003945"/>
    </source>
</evidence>
<keyword evidence="7" id="KW-0496">Mitochondrion</keyword>
<dbReference type="InterPro" id="IPR001708">
    <property type="entry name" value="YidC/ALB3/OXA1/COX18"/>
</dbReference>
<dbReference type="VEuPathDB" id="FungiDB:AAP_05929"/>
<evidence type="ECO:0000256" key="10">
    <source>
        <dbReference type="SAM" id="MobiDB-lite"/>
    </source>
</evidence>
<feature type="region of interest" description="Disordered" evidence="10">
    <location>
        <begin position="496"/>
        <end position="551"/>
    </location>
</feature>
<evidence type="ECO:0000313" key="13">
    <source>
        <dbReference type="Proteomes" id="UP000242877"/>
    </source>
</evidence>
<evidence type="ECO:0000256" key="4">
    <source>
        <dbReference type="ARBA" id="ARBA00022792"/>
    </source>
</evidence>
<dbReference type="Proteomes" id="UP000242877">
    <property type="component" value="Unassembled WGS sequence"/>
</dbReference>
<evidence type="ECO:0000313" key="12">
    <source>
        <dbReference type="EMBL" id="KZZ87074.1"/>
    </source>
</evidence>
<evidence type="ECO:0000256" key="7">
    <source>
        <dbReference type="ARBA" id="ARBA00023128"/>
    </source>
</evidence>
<comment type="similarity">
    <text evidence="2 9">Belongs to the OXA1/ALB3/YidC family.</text>
</comment>
<gene>
    <name evidence="12" type="ORF">AAP_05929</name>
</gene>
<dbReference type="Pfam" id="PF02096">
    <property type="entry name" value="60KD_IMP"/>
    <property type="match status" value="1"/>
</dbReference>
<keyword evidence="6" id="KW-1133">Transmembrane helix</keyword>
<organism evidence="12 13">
    <name type="scientific">Ascosphaera apis ARSEF 7405</name>
    <dbReference type="NCBI Taxonomy" id="392613"/>
    <lineage>
        <taxon>Eukaryota</taxon>
        <taxon>Fungi</taxon>
        <taxon>Dikarya</taxon>
        <taxon>Ascomycota</taxon>
        <taxon>Pezizomycotina</taxon>
        <taxon>Eurotiomycetes</taxon>
        <taxon>Eurotiomycetidae</taxon>
        <taxon>Onygenales</taxon>
        <taxon>Ascosphaeraceae</taxon>
        <taxon>Ascosphaera</taxon>
    </lineage>
</organism>
<keyword evidence="3 9" id="KW-0812">Transmembrane</keyword>
<keyword evidence="8" id="KW-0472">Membrane</keyword>
<dbReference type="GO" id="GO:0032979">
    <property type="term" value="P:protein insertion into mitochondrial inner membrane from matrix"/>
    <property type="evidence" value="ECO:0007669"/>
    <property type="project" value="TreeGrafter"/>
</dbReference>
<keyword evidence="13" id="KW-1185">Reference proteome</keyword>
<accession>A0A167V5L7</accession>
<evidence type="ECO:0000256" key="3">
    <source>
        <dbReference type="ARBA" id="ARBA00022692"/>
    </source>
</evidence>
<keyword evidence="4" id="KW-0999">Mitochondrion inner membrane</keyword>
<comment type="subcellular location">
    <subcellularLocation>
        <location evidence="9">Membrane</location>
        <topology evidence="9">Multi-pass membrane protein</topology>
    </subcellularLocation>
    <subcellularLocation>
        <location evidence="1">Mitochondrion inner membrane</location>
        <topology evidence="1">Multi-pass membrane protein</topology>
    </subcellularLocation>
</comment>
<evidence type="ECO:0000256" key="8">
    <source>
        <dbReference type="ARBA" id="ARBA00023136"/>
    </source>
</evidence>
<dbReference type="CDD" id="cd20069">
    <property type="entry name" value="5TM_Oxa1-like"/>
    <property type="match status" value="1"/>
</dbReference>
<proteinExistence type="inferred from homology"/>
<reference evidence="12 13" key="1">
    <citation type="journal article" date="2016" name="Genome Biol. Evol.">
        <title>Divergent and convergent evolution of fungal pathogenicity.</title>
        <authorList>
            <person name="Shang Y."/>
            <person name="Xiao G."/>
            <person name="Zheng P."/>
            <person name="Cen K."/>
            <person name="Zhan S."/>
            <person name="Wang C."/>
        </authorList>
    </citation>
    <scope>NUCLEOTIDE SEQUENCE [LARGE SCALE GENOMIC DNA]</scope>
    <source>
        <strain evidence="12 13">ARSEF 7405</strain>
    </source>
</reference>
<name>A0A167V5L7_9EURO</name>
<feature type="compositionally biased region" description="Polar residues" evidence="10">
    <location>
        <begin position="98"/>
        <end position="127"/>
    </location>
</feature>
<evidence type="ECO:0000259" key="11">
    <source>
        <dbReference type="Pfam" id="PF02096"/>
    </source>
</evidence>
<sequence>MLSGLSARQSGSVSVSGLSGQRLRLLSTRRQLSTFNRASQLHRVSPIAHGGASIRSSHLRNCTLQTQSVRSISLWPFGKKAAEVQTPPEPAPATTTQSAVATETGPGNTSDAASNAVASAKTTSETVPSASASDIASSAPDAVLDGSATAAPSYSGVDAIDSVTSSIPVDLSSIPEGWGYLNALGLDYGWGPSTIMEHVLETLHFTGGLPWWGSAVAASLLIRMILVKATVGASDTSAKLSQVKDITKPLNDKMLAAYNEGDQARMLMYKKKIMKIHEEKGIKTWKAFLPMLQVPFGFGVFRVMRGMSSLPVPGLEEESVLWLTDVSVCDPYYVLPVATGAMLYFSMKKGIDGGSANLANSQVTSAMRVVLPASTTLFMAFWPGILQLYFATSGAWSLAQSYALQSNKVRSMLGLTPVVKQDPIVAAEAKIQQLRTLVREAEQEQPARNESSIDKWVGQMKEGAGEKIDAMKIWKSKKSKDDEKKKYERFTASELQEARDWEKKRAEEEDTERGSRNIRMKQEWEALQKRKERQQNRLRRAASKKDGHGRR</sequence>
<feature type="domain" description="Membrane insertase YidC/Oxa/ALB C-terminal" evidence="11">
    <location>
        <begin position="214"/>
        <end position="405"/>
    </location>
</feature>
<dbReference type="PANTHER" id="PTHR12428">
    <property type="entry name" value="OXA1"/>
    <property type="match status" value="1"/>
</dbReference>
<dbReference type="EMBL" id="AZGZ01000039">
    <property type="protein sequence ID" value="KZZ87074.1"/>
    <property type="molecule type" value="Genomic_DNA"/>
</dbReference>
<evidence type="ECO:0000256" key="6">
    <source>
        <dbReference type="ARBA" id="ARBA00022989"/>
    </source>
</evidence>
<dbReference type="InterPro" id="IPR028055">
    <property type="entry name" value="YidC/Oxa/ALB_C"/>
</dbReference>
<dbReference type="OrthoDB" id="2148490at2759"/>